<dbReference type="InterPro" id="IPR023214">
    <property type="entry name" value="HAD_sf"/>
</dbReference>
<evidence type="ECO:0000256" key="15">
    <source>
        <dbReference type="RuleBase" id="RU362081"/>
    </source>
</evidence>
<dbReference type="InterPro" id="IPR021993">
    <property type="entry name" value="ATPase-cat-bd"/>
</dbReference>
<dbReference type="CDD" id="cd00371">
    <property type="entry name" value="HMA"/>
    <property type="match status" value="1"/>
</dbReference>
<dbReference type="PROSITE" id="PS50846">
    <property type="entry name" value="HMA_2"/>
    <property type="match status" value="1"/>
</dbReference>
<keyword evidence="13" id="KW-0406">Ion transport</keyword>
<dbReference type="Gene3D" id="2.70.150.10">
    <property type="entry name" value="Calcium-transporting ATPase, cytoplasmic transduction domain A"/>
    <property type="match status" value="1"/>
</dbReference>
<feature type="transmembrane region" description="Helical" evidence="15">
    <location>
        <begin position="303"/>
        <end position="321"/>
    </location>
</feature>
<evidence type="ECO:0000256" key="8">
    <source>
        <dbReference type="ARBA" id="ARBA00022741"/>
    </source>
</evidence>
<dbReference type="Gene3D" id="3.40.50.1000">
    <property type="entry name" value="HAD superfamily/HAD-like"/>
    <property type="match status" value="1"/>
</dbReference>
<dbReference type="NCBIfam" id="TIGR01494">
    <property type="entry name" value="ATPase_P-type"/>
    <property type="match status" value="1"/>
</dbReference>
<dbReference type="InterPro" id="IPR006121">
    <property type="entry name" value="HMA_dom"/>
</dbReference>
<dbReference type="PROSITE" id="PS00154">
    <property type="entry name" value="ATPASE_E1_E2"/>
    <property type="match status" value="1"/>
</dbReference>
<dbReference type="InterPro" id="IPR036412">
    <property type="entry name" value="HAD-like_sf"/>
</dbReference>
<keyword evidence="12 15" id="KW-1133">Transmembrane helix</keyword>
<keyword evidence="6 15" id="KW-0812">Transmembrane</keyword>
<evidence type="ECO:0000256" key="10">
    <source>
        <dbReference type="ARBA" id="ARBA00022842"/>
    </source>
</evidence>
<dbReference type="InterPro" id="IPR018303">
    <property type="entry name" value="ATPase_P-typ_P_site"/>
</dbReference>
<reference evidence="18 19" key="1">
    <citation type="submission" date="2019-05" db="EMBL/GenBank/DDBJ databases">
        <title>Genome of Alcanivorax gelatiniphagus, an oil degrading marine bacteria.</title>
        <authorList>
            <person name="Kwon K.K."/>
        </authorList>
    </citation>
    <scope>NUCLEOTIDE SEQUENCE [LARGE SCALE GENOMIC DNA]</scope>
    <source>
        <strain evidence="18 19">MEBiC 08158</strain>
    </source>
</reference>
<dbReference type="SUPFAM" id="SSF81665">
    <property type="entry name" value="Calcium ATPase, transmembrane domain M"/>
    <property type="match status" value="1"/>
</dbReference>
<accession>A0ABY2XNZ1</accession>
<feature type="transmembrane region" description="Helical" evidence="15">
    <location>
        <begin position="210"/>
        <end position="232"/>
    </location>
</feature>
<dbReference type="SUPFAM" id="SSF56784">
    <property type="entry name" value="HAD-like"/>
    <property type="match status" value="1"/>
</dbReference>
<evidence type="ECO:0000256" key="9">
    <source>
        <dbReference type="ARBA" id="ARBA00022840"/>
    </source>
</evidence>
<evidence type="ECO:0000256" key="14">
    <source>
        <dbReference type="ARBA" id="ARBA00023136"/>
    </source>
</evidence>
<keyword evidence="4 15" id="KW-1003">Cell membrane</keyword>
<keyword evidence="5" id="KW-0597">Phosphoprotein</keyword>
<keyword evidence="19" id="KW-1185">Reference proteome</keyword>
<feature type="transmembrane region" description="Helical" evidence="15">
    <location>
        <begin position="487"/>
        <end position="506"/>
    </location>
</feature>
<feature type="transmembrane region" description="Helical" evidence="15">
    <location>
        <begin position="238"/>
        <end position="258"/>
    </location>
</feature>
<protein>
    <submittedName>
        <fullName evidence="18">Heavy metal translocating P-type ATPase</fullName>
    </submittedName>
</protein>
<organism evidence="18 19">
    <name type="scientific">Alloalcanivorax gelatiniphagus</name>
    <dbReference type="NCBI Taxonomy" id="1194167"/>
    <lineage>
        <taxon>Bacteria</taxon>
        <taxon>Pseudomonadati</taxon>
        <taxon>Pseudomonadota</taxon>
        <taxon>Gammaproteobacteria</taxon>
        <taxon>Oceanospirillales</taxon>
        <taxon>Alcanivoracaceae</taxon>
        <taxon>Alloalcanivorax</taxon>
    </lineage>
</organism>
<dbReference type="Pfam" id="PF12156">
    <property type="entry name" value="ATPase-cat_bd"/>
    <property type="match status" value="1"/>
</dbReference>
<dbReference type="InterPro" id="IPR027256">
    <property type="entry name" value="P-typ_ATPase_IB"/>
</dbReference>
<dbReference type="InterPro" id="IPR008250">
    <property type="entry name" value="ATPase_P-typ_transduc_dom_A_sf"/>
</dbReference>
<dbReference type="PRINTS" id="PR00119">
    <property type="entry name" value="CATATPASE"/>
</dbReference>
<dbReference type="Pfam" id="PF00122">
    <property type="entry name" value="E1-E2_ATPase"/>
    <property type="match status" value="1"/>
</dbReference>
<feature type="compositionally biased region" description="Basic residues" evidence="16">
    <location>
        <begin position="1"/>
        <end position="12"/>
    </location>
</feature>
<comment type="subcellular location">
    <subcellularLocation>
        <location evidence="1">Cell membrane</location>
        <topology evidence="1">Multi-pass membrane protein</topology>
    </subcellularLocation>
</comment>
<keyword evidence="10" id="KW-0460">Magnesium</keyword>
<evidence type="ECO:0000256" key="11">
    <source>
        <dbReference type="ARBA" id="ARBA00022967"/>
    </source>
</evidence>
<feature type="region of interest" description="Disordered" evidence="16">
    <location>
        <begin position="1"/>
        <end position="27"/>
    </location>
</feature>
<comment type="caution">
    <text evidence="18">The sequence shown here is derived from an EMBL/GenBank/DDBJ whole genome shotgun (WGS) entry which is preliminary data.</text>
</comment>
<feature type="transmembrane region" description="Helical" evidence="15">
    <location>
        <begin position="455"/>
        <end position="475"/>
    </location>
</feature>
<evidence type="ECO:0000256" key="3">
    <source>
        <dbReference type="ARBA" id="ARBA00022448"/>
    </source>
</evidence>
<feature type="domain" description="HMA" evidence="17">
    <location>
        <begin position="123"/>
        <end position="188"/>
    </location>
</feature>
<gene>
    <name evidence="18" type="ORF">FGS76_04515</name>
</gene>
<dbReference type="EMBL" id="VCQT01000019">
    <property type="protein sequence ID" value="TMW14191.1"/>
    <property type="molecule type" value="Genomic_DNA"/>
</dbReference>
<sequence length="827" mass="87800">MERHPGTARRRLAPLSPAAAGPGRRSIGRHGAAPVTILCAHCGEVAPTPPFLAPGDGGERPACCPGCAAAMALIHDLGLDDYYRLRGADGAAAPDLEERDRALALFDVPELLAAHRQPDPAGERLTLALSGLTCAACCWLIEKAAGDIPGVVSVRTNLAAMTLTLTYHRPEVPRAVAERLLKLGYGVTLPGDPVAEADQRREARRLLGRLALAGLGAMQAMMYSAALYLGVLDGDDEIYAWVFRIASFLVATPVVFYAGWPFFQGAWRGLRAGHPGMDLPVALALGLAWSGSLVNMAMGGGHVYFDSAAMFVFFLLLSRWLEQRQRHRVRATWRRLEDALPLVVRRLDGDGETWVASRQVRAGDRLSLSQGEVIPVDGVVVEGTAQVAESALTGEPLPRPAGAGDLLHAGARLVEGALLLDAAAPAADSLVARIGEQVSRAQSERLPLVRDWGRVAPLFTLAVLGLAAITLALHWSSGPALAFEHTLAVLVVTCPCALALAVPLTVSATLGAALKDGVLVASPAQLLALDRVRGALFDKTGTLTEGRFELAGSRTPDGDQDPDHHRDLLAVAAALEHGHPHPLARAFDDLPAAHLSEVRVLTGGASGRQQGRLWEIGPAPGDAAAPAGTSALLLREDGVPRLLLFLRDRTRPEAAPLLEAWRQRGWQLRLASGDGEAAVAALAGKLGLDQYRARCTPEQKVDWLRALQRDEGPQVMVGDGINDAPALLEASVSVATANSTSLARRAAGLYLLRADLTPLTRLPRLARKARNRINQNLTWALGYNLLAVPLAMAGWVPPWAAALGMSASSLIVTFNAARLSRWPSSFC</sequence>
<keyword evidence="7 15" id="KW-0479">Metal-binding</keyword>
<keyword evidence="9 15" id="KW-0067">ATP-binding</keyword>
<evidence type="ECO:0000256" key="12">
    <source>
        <dbReference type="ARBA" id="ARBA00022989"/>
    </source>
</evidence>
<evidence type="ECO:0000256" key="16">
    <source>
        <dbReference type="SAM" id="MobiDB-lite"/>
    </source>
</evidence>
<evidence type="ECO:0000256" key="5">
    <source>
        <dbReference type="ARBA" id="ARBA00022553"/>
    </source>
</evidence>
<evidence type="ECO:0000256" key="6">
    <source>
        <dbReference type="ARBA" id="ARBA00022692"/>
    </source>
</evidence>
<dbReference type="InterPro" id="IPR001757">
    <property type="entry name" value="P_typ_ATPase"/>
</dbReference>
<proteinExistence type="inferred from homology"/>
<dbReference type="SUPFAM" id="SSF81653">
    <property type="entry name" value="Calcium ATPase, transduction domain A"/>
    <property type="match status" value="1"/>
</dbReference>
<dbReference type="InterPro" id="IPR023298">
    <property type="entry name" value="ATPase_P-typ_TM_dom_sf"/>
</dbReference>
<keyword evidence="8 15" id="KW-0547">Nucleotide-binding</keyword>
<keyword evidence="14 15" id="KW-0472">Membrane</keyword>
<evidence type="ECO:0000256" key="4">
    <source>
        <dbReference type="ARBA" id="ARBA00022475"/>
    </source>
</evidence>
<dbReference type="NCBIfam" id="TIGR01525">
    <property type="entry name" value="ATPase-IB_hvy"/>
    <property type="match status" value="1"/>
</dbReference>
<feature type="transmembrane region" description="Helical" evidence="15">
    <location>
        <begin position="777"/>
        <end position="793"/>
    </location>
</feature>
<comment type="similarity">
    <text evidence="2 15">Belongs to the cation transport ATPase (P-type) (TC 3.A.3) family. Type IB subfamily.</text>
</comment>
<dbReference type="Gene3D" id="3.40.1110.10">
    <property type="entry name" value="Calcium-transporting ATPase, cytoplasmic domain N"/>
    <property type="match status" value="1"/>
</dbReference>
<dbReference type="PANTHER" id="PTHR43520">
    <property type="entry name" value="ATP7, ISOFORM B"/>
    <property type="match status" value="1"/>
</dbReference>
<evidence type="ECO:0000256" key="7">
    <source>
        <dbReference type="ARBA" id="ARBA00022723"/>
    </source>
</evidence>
<dbReference type="Pfam" id="PF00702">
    <property type="entry name" value="Hydrolase"/>
    <property type="match status" value="1"/>
</dbReference>
<dbReference type="PANTHER" id="PTHR43520:SF5">
    <property type="entry name" value="CATION-TRANSPORTING P-TYPE ATPASE-RELATED"/>
    <property type="match status" value="1"/>
</dbReference>
<evidence type="ECO:0000256" key="2">
    <source>
        <dbReference type="ARBA" id="ARBA00006024"/>
    </source>
</evidence>
<keyword evidence="3" id="KW-0813">Transport</keyword>
<dbReference type="InterPro" id="IPR023299">
    <property type="entry name" value="ATPase_P-typ_cyto_dom_N"/>
</dbReference>
<evidence type="ECO:0000313" key="19">
    <source>
        <dbReference type="Proteomes" id="UP000739180"/>
    </source>
</evidence>
<dbReference type="InterPro" id="IPR059000">
    <property type="entry name" value="ATPase_P-type_domA"/>
</dbReference>
<evidence type="ECO:0000313" key="18">
    <source>
        <dbReference type="EMBL" id="TMW14191.1"/>
    </source>
</evidence>
<dbReference type="Proteomes" id="UP000739180">
    <property type="component" value="Unassembled WGS sequence"/>
</dbReference>
<dbReference type="SUPFAM" id="SSF55008">
    <property type="entry name" value="HMA, heavy metal-associated domain"/>
    <property type="match status" value="1"/>
</dbReference>
<evidence type="ECO:0000259" key="17">
    <source>
        <dbReference type="PROSITE" id="PS50846"/>
    </source>
</evidence>
<evidence type="ECO:0000256" key="13">
    <source>
        <dbReference type="ARBA" id="ARBA00023065"/>
    </source>
</evidence>
<feature type="compositionally biased region" description="Low complexity" evidence="16">
    <location>
        <begin position="13"/>
        <end position="25"/>
    </location>
</feature>
<keyword evidence="11" id="KW-1278">Translocase</keyword>
<dbReference type="Pfam" id="PF00403">
    <property type="entry name" value="HMA"/>
    <property type="match status" value="1"/>
</dbReference>
<dbReference type="Gene3D" id="3.30.70.100">
    <property type="match status" value="1"/>
</dbReference>
<evidence type="ECO:0000256" key="1">
    <source>
        <dbReference type="ARBA" id="ARBA00004651"/>
    </source>
</evidence>
<dbReference type="InterPro" id="IPR036163">
    <property type="entry name" value="HMA_dom_sf"/>
</dbReference>
<name>A0ABY2XNZ1_9GAMM</name>